<proteinExistence type="predicted"/>
<comment type="caution">
    <text evidence="4">The sequence shown here is derived from an EMBL/GenBank/DDBJ whole genome shotgun (WGS) entry which is preliminary data.</text>
</comment>
<keyword evidence="5" id="KW-1185">Reference proteome</keyword>
<evidence type="ECO:0000313" key="5">
    <source>
        <dbReference type="Proteomes" id="UP000478417"/>
    </source>
</evidence>
<feature type="domain" description="Cytochrome oxidase subunit I profile" evidence="3">
    <location>
        <begin position="1"/>
        <end position="495"/>
    </location>
</feature>
<feature type="transmembrane region" description="Helical" evidence="2">
    <location>
        <begin position="252"/>
        <end position="269"/>
    </location>
</feature>
<protein>
    <recommendedName>
        <fullName evidence="3">Cytochrome oxidase subunit I profile domain-containing protein</fullName>
    </recommendedName>
</protein>
<keyword evidence="1" id="KW-0249">Electron transport</keyword>
<keyword evidence="2" id="KW-0812">Transmembrane</keyword>
<reference evidence="4 5" key="1">
    <citation type="submission" date="2020-02" db="EMBL/GenBank/DDBJ databases">
        <title>Albibacoteraceae fam. nov., the first described family within the subdivision 4 Verrucomicrobia.</title>
        <authorList>
            <person name="Xi F."/>
        </authorList>
    </citation>
    <scope>NUCLEOTIDE SEQUENCE [LARGE SCALE GENOMIC DNA]</scope>
    <source>
        <strain evidence="4 5">CK1056</strain>
    </source>
</reference>
<gene>
    <name evidence="4" type="ORF">G0Q06_00335</name>
</gene>
<dbReference type="PROSITE" id="PS50855">
    <property type="entry name" value="COX1"/>
    <property type="match status" value="1"/>
</dbReference>
<feature type="transmembrane region" description="Helical" evidence="2">
    <location>
        <begin position="217"/>
        <end position="240"/>
    </location>
</feature>
<dbReference type="PANTHER" id="PTHR10422">
    <property type="entry name" value="CYTOCHROME C OXIDASE SUBUNIT 1"/>
    <property type="match status" value="1"/>
</dbReference>
<feature type="transmembrane region" description="Helical" evidence="2">
    <location>
        <begin position="364"/>
        <end position="381"/>
    </location>
</feature>
<dbReference type="SUPFAM" id="SSF81442">
    <property type="entry name" value="Cytochrome c oxidase subunit I-like"/>
    <property type="match status" value="1"/>
</dbReference>
<dbReference type="InterPro" id="IPR036927">
    <property type="entry name" value="Cyt_c_oxase-like_su1_sf"/>
</dbReference>
<feature type="transmembrane region" description="Helical" evidence="2">
    <location>
        <begin position="183"/>
        <end position="205"/>
    </location>
</feature>
<dbReference type="GO" id="GO:0015990">
    <property type="term" value="P:electron transport coupled proton transport"/>
    <property type="evidence" value="ECO:0007669"/>
    <property type="project" value="TreeGrafter"/>
</dbReference>
<dbReference type="RefSeq" id="WP_163961323.1">
    <property type="nucleotide sequence ID" value="NZ_JAAGNX010000001.1"/>
</dbReference>
<evidence type="ECO:0000256" key="1">
    <source>
        <dbReference type="ARBA" id="ARBA00022660"/>
    </source>
</evidence>
<dbReference type="Gene3D" id="1.20.210.10">
    <property type="entry name" value="Cytochrome c oxidase-like, subunit I domain"/>
    <property type="match status" value="1"/>
</dbReference>
<dbReference type="InterPro" id="IPR000883">
    <property type="entry name" value="Cyt_C_Oxase_1"/>
</dbReference>
<feature type="transmembrane region" description="Helical" evidence="2">
    <location>
        <begin position="281"/>
        <end position="303"/>
    </location>
</feature>
<dbReference type="GO" id="GO:0004129">
    <property type="term" value="F:cytochrome-c oxidase activity"/>
    <property type="evidence" value="ECO:0007669"/>
    <property type="project" value="InterPro"/>
</dbReference>
<feature type="transmembrane region" description="Helical" evidence="2">
    <location>
        <begin position="80"/>
        <end position="102"/>
    </location>
</feature>
<feature type="transmembrane region" description="Helical" evidence="2">
    <location>
        <begin position="37"/>
        <end position="60"/>
    </location>
</feature>
<name>A0A6B2LXD2_9BACT</name>
<dbReference type="PANTHER" id="PTHR10422:SF29">
    <property type="entry name" value="CYTOCHROME C OXIDASE SUBUNIT 1 HOMOLOG, BACTEROID"/>
    <property type="match status" value="1"/>
</dbReference>
<dbReference type="GO" id="GO:0009060">
    <property type="term" value="P:aerobic respiration"/>
    <property type="evidence" value="ECO:0007669"/>
    <property type="project" value="InterPro"/>
</dbReference>
<dbReference type="GO" id="GO:0016020">
    <property type="term" value="C:membrane"/>
    <property type="evidence" value="ECO:0007669"/>
    <property type="project" value="InterPro"/>
</dbReference>
<sequence>MSSPSIIQSIAPTGDANLELKVRLGEVDDSMRQPAMLFLISAVLWLLAGTFLAIIAAIKATNPEFLGATEWLTFGRVRTAHLNAMIYGWGNNVIFAVAPWIMGRLSRARIRHTNILLVAGVFWNIAITIGIIGILKGDMIAVEWLEMPAYITPLVAISYALVGVWVIIAFRWRQSEHVYVSQWYLLAAFFWLPWLYIVAQVMLVFEPATGVVQSLTNWWFAHNVLGLWLTPCALAAAYYLIPKVLGRPIHSYYLSVVGFWALALFYNWAGVHHLIGGPVPAWVISAGTVASVMMVIPVIVVAVNHHLTVVGLHKQGWASPTIRFVVFGAINYTVVSLFGSMMALRHVNETTHFTHFTVGHAHHGVYAFFTMIMFGAVYYMMPRLLDREWPNAFLIKAHWWMCAMGIVLMVVALQVGGWLQGMQMNALTEDGTPVYTFLEVVENTKPWLWARSLSGLLLLVGHLAFAVNVFWMVFSPKTQDRVTEPTLLAPTTEQA</sequence>
<keyword evidence="2" id="KW-0472">Membrane</keyword>
<evidence type="ECO:0000256" key="2">
    <source>
        <dbReference type="SAM" id="Phobius"/>
    </source>
</evidence>
<dbReference type="GO" id="GO:0020037">
    <property type="term" value="F:heme binding"/>
    <property type="evidence" value="ECO:0007669"/>
    <property type="project" value="InterPro"/>
</dbReference>
<keyword evidence="2" id="KW-1133">Transmembrane helix</keyword>
<feature type="transmembrane region" description="Helical" evidence="2">
    <location>
        <begin position="324"/>
        <end position="344"/>
    </location>
</feature>
<evidence type="ECO:0000259" key="3">
    <source>
        <dbReference type="PROSITE" id="PS50855"/>
    </source>
</evidence>
<dbReference type="GO" id="GO:0022904">
    <property type="term" value="P:respiratory electron transport chain"/>
    <property type="evidence" value="ECO:0007669"/>
    <property type="project" value="TreeGrafter"/>
</dbReference>
<dbReference type="InterPro" id="IPR023616">
    <property type="entry name" value="Cyt_c_oxase-like_su1_dom"/>
</dbReference>
<feature type="transmembrane region" description="Helical" evidence="2">
    <location>
        <begin position="453"/>
        <end position="474"/>
    </location>
</feature>
<dbReference type="AlphaFoldDB" id="A0A6B2LXD2"/>
<dbReference type="Proteomes" id="UP000478417">
    <property type="component" value="Unassembled WGS sequence"/>
</dbReference>
<keyword evidence="1" id="KW-0679">Respiratory chain</keyword>
<evidence type="ECO:0000313" key="4">
    <source>
        <dbReference type="EMBL" id="NDV60893.1"/>
    </source>
</evidence>
<accession>A0A6B2LXD2</accession>
<feature type="transmembrane region" description="Helical" evidence="2">
    <location>
        <begin position="147"/>
        <end position="171"/>
    </location>
</feature>
<dbReference type="Pfam" id="PF00115">
    <property type="entry name" value="COX1"/>
    <property type="match status" value="1"/>
</dbReference>
<organism evidence="4 5">
    <name type="scientific">Oceanipulchritudo coccoides</name>
    <dbReference type="NCBI Taxonomy" id="2706888"/>
    <lineage>
        <taxon>Bacteria</taxon>
        <taxon>Pseudomonadati</taxon>
        <taxon>Verrucomicrobiota</taxon>
        <taxon>Opitutia</taxon>
        <taxon>Puniceicoccales</taxon>
        <taxon>Oceanipulchritudinaceae</taxon>
        <taxon>Oceanipulchritudo</taxon>
    </lineage>
</organism>
<feature type="transmembrane region" description="Helical" evidence="2">
    <location>
        <begin position="393"/>
        <end position="415"/>
    </location>
</feature>
<keyword evidence="1" id="KW-0813">Transport</keyword>
<dbReference type="EMBL" id="JAAGNX010000001">
    <property type="protein sequence ID" value="NDV60893.1"/>
    <property type="molecule type" value="Genomic_DNA"/>
</dbReference>
<feature type="transmembrane region" description="Helical" evidence="2">
    <location>
        <begin position="114"/>
        <end position="135"/>
    </location>
</feature>